<keyword evidence="3" id="KW-1185">Reference proteome</keyword>
<gene>
    <name evidence="2" type="ORF">CYBJADRAFT_160844</name>
</gene>
<sequence>MERSQLQFLERKPSPQASSSGQDQPGIRAWGYRQRHLINYIEVTSIHTISVSPRSSDDGDGSFQASIQDVRRVVLEQEELERLSRVSTSTAFTRELTSSSEVDVDLDSDSSGNAQTARANYNNSSSSSVNSNRNPRNRVNWAEDMMSDYSDRGSSDTSSSTSR</sequence>
<dbReference type="AlphaFoldDB" id="A0A1E4S7C6"/>
<evidence type="ECO:0000313" key="3">
    <source>
        <dbReference type="Proteomes" id="UP000094389"/>
    </source>
</evidence>
<feature type="region of interest" description="Disordered" evidence="1">
    <location>
        <begin position="1"/>
        <end position="26"/>
    </location>
</feature>
<evidence type="ECO:0000256" key="1">
    <source>
        <dbReference type="SAM" id="MobiDB-lite"/>
    </source>
</evidence>
<evidence type="ECO:0000313" key="2">
    <source>
        <dbReference type="EMBL" id="ODV75421.1"/>
    </source>
</evidence>
<dbReference type="Proteomes" id="UP000094389">
    <property type="component" value="Unassembled WGS sequence"/>
</dbReference>
<dbReference type="GeneID" id="30987960"/>
<feature type="compositionally biased region" description="Low complexity" evidence="1">
    <location>
        <begin position="120"/>
        <end position="140"/>
    </location>
</feature>
<organism evidence="2 3">
    <name type="scientific">Cyberlindnera jadinii (strain ATCC 18201 / CBS 1600 / BCRC 20928 / JCM 3617 / NBRC 0987 / NRRL Y-1542)</name>
    <name type="common">Torula yeast</name>
    <name type="synonym">Candida utilis</name>
    <dbReference type="NCBI Taxonomy" id="983966"/>
    <lineage>
        <taxon>Eukaryota</taxon>
        <taxon>Fungi</taxon>
        <taxon>Dikarya</taxon>
        <taxon>Ascomycota</taxon>
        <taxon>Saccharomycotina</taxon>
        <taxon>Saccharomycetes</taxon>
        <taxon>Phaffomycetales</taxon>
        <taxon>Phaffomycetaceae</taxon>
        <taxon>Cyberlindnera</taxon>
    </lineage>
</organism>
<feature type="region of interest" description="Disordered" evidence="1">
    <location>
        <begin position="84"/>
        <end position="163"/>
    </location>
</feature>
<proteinExistence type="predicted"/>
<reference evidence="2 3" key="1">
    <citation type="journal article" date="2016" name="Proc. Natl. Acad. Sci. U.S.A.">
        <title>Comparative genomics of biotechnologically important yeasts.</title>
        <authorList>
            <person name="Riley R."/>
            <person name="Haridas S."/>
            <person name="Wolfe K.H."/>
            <person name="Lopes M.R."/>
            <person name="Hittinger C.T."/>
            <person name="Goeker M."/>
            <person name="Salamov A.A."/>
            <person name="Wisecaver J.H."/>
            <person name="Long T.M."/>
            <person name="Calvey C.H."/>
            <person name="Aerts A.L."/>
            <person name="Barry K.W."/>
            <person name="Choi C."/>
            <person name="Clum A."/>
            <person name="Coughlan A.Y."/>
            <person name="Deshpande S."/>
            <person name="Douglass A.P."/>
            <person name="Hanson S.J."/>
            <person name="Klenk H.-P."/>
            <person name="LaButti K.M."/>
            <person name="Lapidus A."/>
            <person name="Lindquist E.A."/>
            <person name="Lipzen A.M."/>
            <person name="Meier-Kolthoff J.P."/>
            <person name="Ohm R.A."/>
            <person name="Otillar R.P."/>
            <person name="Pangilinan J.L."/>
            <person name="Peng Y."/>
            <person name="Rokas A."/>
            <person name="Rosa C.A."/>
            <person name="Scheuner C."/>
            <person name="Sibirny A.A."/>
            <person name="Slot J.C."/>
            <person name="Stielow J.B."/>
            <person name="Sun H."/>
            <person name="Kurtzman C.P."/>
            <person name="Blackwell M."/>
            <person name="Grigoriev I.V."/>
            <person name="Jeffries T.W."/>
        </authorList>
    </citation>
    <scope>NUCLEOTIDE SEQUENCE [LARGE SCALE GENOMIC DNA]</scope>
    <source>
        <strain evidence="3">ATCC 18201 / CBS 1600 / BCRC 20928 / JCM 3617 / NBRC 0987 / NRRL Y-1542</strain>
    </source>
</reference>
<dbReference type="RefSeq" id="XP_020072460.1">
    <property type="nucleotide sequence ID" value="XM_020213564.1"/>
</dbReference>
<dbReference type="EMBL" id="KV453926">
    <property type="protein sequence ID" value="ODV75421.1"/>
    <property type="molecule type" value="Genomic_DNA"/>
</dbReference>
<feature type="compositionally biased region" description="Polar residues" evidence="1">
    <location>
        <begin position="88"/>
        <end position="97"/>
    </location>
</feature>
<feature type="compositionally biased region" description="Basic and acidic residues" evidence="1">
    <location>
        <begin position="1"/>
        <end position="13"/>
    </location>
</feature>
<protein>
    <submittedName>
        <fullName evidence="2">Uncharacterized protein</fullName>
    </submittedName>
</protein>
<accession>A0A1E4S7C6</accession>
<name>A0A1E4S7C6_CYBJN</name>